<gene>
    <name evidence="2" type="ORF">A2925_00730</name>
</gene>
<proteinExistence type="predicted"/>
<organism evidence="2 3">
    <name type="scientific">Candidatus Yanofskybacteria bacterium RIFCSPLOWO2_01_FULL_44_22</name>
    <dbReference type="NCBI Taxonomy" id="1802697"/>
    <lineage>
        <taxon>Bacteria</taxon>
        <taxon>Candidatus Yanofskyibacteriota</taxon>
    </lineage>
</organism>
<evidence type="ECO:0000313" key="2">
    <source>
        <dbReference type="EMBL" id="OGN25377.1"/>
    </source>
</evidence>
<dbReference type="EMBL" id="MGKL01000020">
    <property type="protein sequence ID" value="OGN25377.1"/>
    <property type="molecule type" value="Genomic_DNA"/>
</dbReference>
<reference evidence="2 3" key="1">
    <citation type="journal article" date="2016" name="Nat. Commun.">
        <title>Thousands of microbial genomes shed light on interconnected biogeochemical processes in an aquifer system.</title>
        <authorList>
            <person name="Anantharaman K."/>
            <person name="Brown C.T."/>
            <person name="Hug L.A."/>
            <person name="Sharon I."/>
            <person name="Castelle C.J."/>
            <person name="Probst A.J."/>
            <person name="Thomas B.C."/>
            <person name="Singh A."/>
            <person name="Wilkins M.J."/>
            <person name="Karaoz U."/>
            <person name="Brodie E.L."/>
            <person name="Williams K.H."/>
            <person name="Hubbard S.S."/>
            <person name="Banfield J.F."/>
        </authorList>
    </citation>
    <scope>NUCLEOTIDE SEQUENCE [LARGE SCALE GENOMIC DNA]</scope>
</reference>
<keyword evidence="1" id="KW-1133">Transmembrane helix</keyword>
<keyword evidence="1" id="KW-0472">Membrane</keyword>
<dbReference type="STRING" id="1802697.A2925_00730"/>
<dbReference type="AlphaFoldDB" id="A0A1F8GIZ1"/>
<feature type="transmembrane region" description="Helical" evidence="1">
    <location>
        <begin position="61"/>
        <end position="86"/>
    </location>
</feature>
<name>A0A1F8GIZ1_9BACT</name>
<keyword evidence="1" id="KW-0812">Transmembrane</keyword>
<dbReference type="Proteomes" id="UP000178256">
    <property type="component" value="Unassembled WGS sequence"/>
</dbReference>
<protein>
    <submittedName>
        <fullName evidence="2">Uncharacterized protein</fullName>
    </submittedName>
</protein>
<sequence length="89" mass="10005">MPDLFTQFPSQLPTGMPNIFLSVSPIILWSAFGFLFAFALIMGAIMMYHYKNFSLEPVRSFFLMMVYVIVWGGLTLAALGGINLYLNSL</sequence>
<evidence type="ECO:0000313" key="3">
    <source>
        <dbReference type="Proteomes" id="UP000178256"/>
    </source>
</evidence>
<comment type="caution">
    <text evidence="2">The sequence shown here is derived from an EMBL/GenBank/DDBJ whole genome shotgun (WGS) entry which is preliminary data.</text>
</comment>
<feature type="transmembrane region" description="Helical" evidence="1">
    <location>
        <begin position="26"/>
        <end position="49"/>
    </location>
</feature>
<evidence type="ECO:0000256" key="1">
    <source>
        <dbReference type="SAM" id="Phobius"/>
    </source>
</evidence>
<accession>A0A1F8GIZ1</accession>